<evidence type="ECO:0000256" key="1">
    <source>
        <dbReference type="ARBA" id="ARBA00009630"/>
    </source>
</evidence>
<comment type="caution">
    <text evidence="11">The sequence shown here is derived from an EMBL/GenBank/DDBJ whole genome shotgun (WGS) entry which is preliminary data.</text>
</comment>
<sequence length="118" mass="13224">MSEEVKQPSKEEVFARIQRQITENPIVIYMKGTPRFPSCGFSGRAVQALINQNIDFAFVDILQNPEIRALLPEFGDWPTFPQLWVNGELVGGCDIVLELEASGELKPLLEEAIKKHAA</sequence>
<dbReference type="NCBIfam" id="TIGR00365">
    <property type="entry name" value="Grx4 family monothiol glutaredoxin"/>
    <property type="match status" value="1"/>
</dbReference>
<evidence type="ECO:0000256" key="6">
    <source>
        <dbReference type="ARBA" id="ARBA00023284"/>
    </source>
</evidence>
<evidence type="ECO:0000259" key="10">
    <source>
        <dbReference type="Pfam" id="PF00462"/>
    </source>
</evidence>
<dbReference type="PANTHER" id="PTHR10293">
    <property type="entry name" value="GLUTAREDOXIN FAMILY MEMBER"/>
    <property type="match status" value="1"/>
</dbReference>
<dbReference type="GO" id="GO:0015036">
    <property type="term" value="F:disulfide oxidoreductase activity"/>
    <property type="evidence" value="ECO:0007669"/>
    <property type="project" value="InterPro"/>
</dbReference>
<dbReference type="InterPro" id="IPR036249">
    <property type="entry name" value="Thioredoxin-like_sf"/>
</dbReference>
<reference evidence="11 12" key="1">
    <citation type="submission" date="2017-08" db="EMBL/GenBank/DDBJ databases">
        <title>Reclassification of Bisgaard taxon 37 and 44.</title>
        <authorList>
            <person name="Christensen H."/>
        </authorList>
    </citation>
    <scope>NUCLEOTIDE SEQUENCE [LARGE SCALE GENOMIC DNA]</scope>
    <source>
        <strain evidence="11 12">111</strain>
    </source>
</reference>
<dbReference type="InterPro" id="IPR014434">
    <property type="entry name" value="Monothiol_GRX"/>
</dbReference>
<dbReference type="InterPro" id="IPR004480">
    <property type="entry name" value="Monothiol_GRX-rel"/>
</dbReference>
<dbReference type="RefSeq" id="WP_119531490.1">
    <property type="nucleotide sequence ID" value="NZ_JBHSSP010000037.1"/>
</dbReference>
<keyword evidence="2 9" id="KW-0001">2Fe-2S</keyword>
<dbReference type="GO" id="GO:0051537">
    <property type="term" value="F:2 iron, 2 sulfur cluster binding"/>
    <property type="evidence" value="ECO:0007669"/>
    <property type="project" value="UniProtKB-KW"/>
</dbReference>
<comment type="similarity">
    <text evidence="1 7">Belongs to the glutaredoxin family. Monothiol subfamily.</text>
</comment>
<organism evidence="11 12">
    <name type="scientific">Psittacicella hinzii</name>
    <dbReference type="NCBI Taxonomy" id="2028575"/>
    <lineage>
        <taxon>Bacteria</taxon>
        <taxon>Pseudomonadati</taxon>
        <taxon>Pseudomonadota</taxon>
        <taxon>Gammaproteobacteria</taxon>
        <taxon>Pasteurellales</taxon>
        <taxon>Psittacicellaceae</taxon>
        <taxon>Psittacicella</taxon>
    </lineage>
</organism>
<dbReference type="Pfam" id="PF00462">
    <property type="entry name" value="Glutaredoxin"/>
    <property type="match status" value="1"/>
</dbReference>
<evidence type="ECO:0000256" key="4">
    <source>
        <dbReference type="ARBA" id="ARBA00023004"/>
    </source>
</evidence>
<dbReference type="InterPro" id="IPR033658">
    <property type="entry name" value="GRX_PICOT-like"/>
</dbReference>
<keyword evidence="3 9" id="KW-0479">Metal-binding</keyword>
<evidence type="ECO:0000256" key="3">
    <source>
        <dbReference type="ARBA" id="ARBA00022723"/>
    </source>
</evidence>
<dbReference type="GO" id="GO:0046872">
    <property type="term" value="F:metal ion binding"/>
    <property type="evidence" value="ECO:0007669"/>
    <property type="project" value="UniProtKB-KW"/>
</dbReference>
<keyword evidence="12" id="KW-1185">Reference proteome</keyword>
<evidence type="ECO:0000256" key="9">
    <source>
        <dbReference type="PIRSR" id="PIRSR005894-2"/>
    </source>
</evidence>
<name>A0A3A1YKS2_9GAMM</name>
<evidence type="ECO:0000256" key="2">
    <source>
        <dbReference type="ARBA" id="ARBA00022714"/>
    </source>
</evidence>
<keyword evidence="5 9" id="KW-0411">Iron-sulfur</keyword>
<dbReference type="Gene3D" id="3.40.30.10">
    <property type="entry name" value="Glutaredoxin"/>
    <property type="match status" value="1"/>
</dbReference>
<evidence type="ECO:0000256" key="7">
    <source>
        <dbReference type="PIRNR" id="PIRNR005894"/>
    </source>
</evidence>
<evidence type="ECO:0000313" key="12">
    <source>
        <dbReference type="Proteomes" id="UP000265916"/>
    </source>
</evidence>
<evidence type="ECO:0000256" key="5">
    <source>
        <dbReference type="ARBA" id="ARBA00023014"/>
    </source>
</evidence>
<feature type="binding site" evidence="8">
    <location>
        <begin position="93"/>
        <end position="94"/>
    </location>
    <ligand>
        <name>glutathione</name>
        <dbReference type="ChEBI" id="CHEBI:57925"/>
    </ligand>
</feature>
<accession>A0A3A1YKS2</accession>
<keyword evidence="6" id="KW-0676">Redox-active center</keyword>
<feature type="binding site" evidence="8">
    <location>
        <position position="80"/>
    </location>
    <ligand>
        <name>glutathione</name>
        <dbReference type="ChEBI" id="CHEBI:57925"/>
    </ligand>
</feature>
<gene>
    <name evidence="11" type="primary">grxD</name>
    <name evidence="11" type="ORF">CKF58_04720</name>
</gene>
<protein>
    <recommendedName>
        <fullName evidence="7">Glutaredoxin</fullName>
    </recommendedName>
</protein>
<dbReference type="SUPFAM" id="SSF52833">
    <property type="entry name" value="Thioredoxin-like"/>
    <property type="match status" value="1"/>
</dbReference>
<feature type="domain" description="Glutaredoxin" evidence="10">
    <location>
        <begin position="26"/>
        <end position="90"/>
    </location>
</feature>
<dbReference type="EMBL" id="NRJG01000081">
    <property type="protein sequence ID" value="RIY37809.1"/>
    <property type="molecule type" value="Genomic_DNA"/>
</dbReference>
<dbReference type="PIRSF" id="PIRSF005894">
    <property type="entry name" value="Monothiol_GRX"/>
    <property type="match status" value="1"/>
</dbReference>
<dbReference type="Proteomes" id="UP000265916">
    <property type="component" value="Unassembled WGS sequence"/>
</dbReference>
<evidence type="ECO:0000313" key="11">
    <source>
        <dbReference type="EMBL" id="RIY37809.1"/>
    </source>
</evidence>
<dbReference type="OrthoDB" id="9804115at2"/>
<proteinExistence type="inferred from homology"/>
<dbReference type="PROSITE" id="PS51354">
    <property type="entry name" value="GLUTAREDOXIN_2"/>
    <property type="match status" value="1"/>
</dbReference>
<dbReference type="AlphaFoldDB" id="A0A3A1YKS2"/>
<feature type="binding site" evidence="9">
    <location>
        <position position="39"/>
    </location>
    <ligand>
        <name>[2Fe-2S] cluster</name>
        <dbReference type="ChEBI" id="CHEBI:190135"/>
        <note>ligand shared between dimeric partners</note>
    </ligand>
</feature>
<feature type="binding site" evidence="8">
    <location>
        <position position="31"/>
    </location>
    <ligand>
        <name>glutathione</name>
        <dbReference type="ChEBI" id="CHEBI:57925"/>
    </ligand>
</feature>
<keyword evidence="4 9" id="KW-0408">Iron</keyword>
<dbReference type="PANTHER" id="PTHR10293:SF72">
    <property type="entry name" value="MONOTHIOL GLUTAREDOXIN-S14, CHLOROPLASTIC"/>
    <property type="match status" value="1"/>
</dbReference>
<dbReference type="InterPro" id="IPR002109">
    <property type="entry name" value="Glutaredoxin"/>
</dbReference>
<evidence type="ECO:0000256" key="8">
    <source>
        <dbReference type="PIRSR" id="PIRSR005894-1"/>
    </source>
</evidence>
<dbReference type="CDD" id="cd03028">
    <property type="entry name" value="GRX_PICOT_like"/>
    <property type="match status" value="1"/>
</dbReference>
<feature type="binding site" evidence="8">
    <location>
        <position position="68"/>
    </location>
    <ligand>
        <name>glutathione</name>
        <dbReference type="ChEBI" id="CHEBI:57925"/>
    </ligand>
</feature>